<feature type="non-terminal residue" evidence="3">
    <location>
        <position position="62"/>
    </location>
</feature>
<organism evidence="3 4">
    <name type="scientific">Rotaria magnacalcarata</name>
    <dbReference type="NCBI Taxonomy" id="392030"/>
    <lineage>
        <taxon>Eukaryota</taxon>
        <taxon>Metazoa</taxon>
        <taxon>Spiralia</taxon>
        <taxon>Gnathifera</taxon>
        <taxon>Rotifera</taxon>
        <taxon>Eurotatoria</taxon>
        <taxon>Bdelloidea</taxon>
        <taxon>Philodinida</taxon>
        <taxon>Philodinidae</taxon>
        <taxon>Rotaria</taxon>
    </lineage>
</organism>
<accession>A0A8S3D0T4</accession>
<dbReference type="Proteomes" id="UP000681967">
    <property type="component" value="Unassembled WGS sequence"/>
</dbReference>
<name>A0A8S3D0T4_9BILA</name>
<gene>
    <name evidence="2" type="ORF">BYL167_LOCUS48770</name>
    <name evidence="3" type="ORF">GIL414_LOCUS54570</name>
</gene>
<evidence type="ECO:0000256" key="1">
    <source>
        <dbReference type="SAM" id="MobiDB-lite"/>
    </source>
</evidence>
<dbReference type="EMBL" id="CAJOBH010143451">
    <property type="protein sequence ID" value="CAF4815937.1"/>
    <property type="molecule type" value="Genomic_DNA"/>
</dbReference>
<dbReference type="Proteomes" id="UP000681720">
    <property type="component" value="Unassembled WGS sequence"/>
</dbReference>
<protein>
    <submittedName>
        <fullName evidence="3">Uncharacterized protein</fullName>
    </submittedName>
</protein>
<evidence type="ECO:0000313" key="3">
    <source>
        <dbReference type="EMBL" id="CAF4955709.1"/>
    </source>
</evidence>
<comment type="caution">
    <text evidence="3">The sequence shown here is derived from an EMBL/GenBank/DDBJ whole genome shotgun (WGS) entry which is preliminary data.</text>
</comment>
<feature type="compositionally biased region" description="Low complexity" evidence="1">
    <location>
        <begin position="35"/>
        <end position="52"/>
    </location>
</feature>
<evidence type="ECO:0000313" key="4">
    <source>
        <dbReference type="Proteomes" id="UP000681720"/>
    </source>
</evidence>
<feature type="region of interest" description="Disordered" evidence="1">
    <location>
        <begin position="30"/>
        <end position="62"/>
    </location>
</feature>
<proteinExistence type="predicted"/>
<reference evidence="3" key="1">
    <citation type="submission" date="2021-02" db="EMBL/GenBank/DDBJ databases">
        <authorList>
            <person name="Nowell W R."/>
        </authorList>
    </citation>
    <scope>NUCLEOTIDE SEQUENCE</scope>
</reference>
<dbReference type="AlphaFoldDB" id="A0A8S3D0T4"/>
<feature type="compositionally biased region" description="Polar residues" evidence="1">
    <location>
        <begin position="53"/>
        <end position="62"/>
    </location>
</feature>
<evidence type="ECO:0000313" key="2">
    <source>
        <dbReference type="EMBL" id="CAF4815937.1"/>
    </source>
</evidence>
<sequence length="62" mass="7046">MRSSDSNENIFFRATNGHILNGFLNLDFSSKSEVNTKNPNRNNNNNNNNDNNSHYQSSPCLN</sequence>
<dbReference type="EMBL" id="CAJOBJ010191652">
    <property type="protein sequence ID" value="CAF4955709.1"/>
    <property type="molecule type" value="Genomic_DNA"/>
</dbReference>